<proteinExistence type="predicted"/>
<sequence length="741" mass="83108">MTKHLSCIIFIVSFLSLQTVTFAQSAYTLFIATDGNDQSSGDQDNPIKTIEEALIRIKKKPNSIKQVFLRGGDYPIHSSIQFGAAHSGEVANPIIFSSYNREKVILSGGITIDPENIKKVKDPTILERIPASAQDHLLEIDLSAYSISYAPYGPRGFNRPYISAPNELFINEVAQQIARWPNLGEPSIKIGDVINPGSVPRDGDFSNSGAVFKWNTDRPKRWTKANNVYLSGFFKWGYADDAIPVRTIDQTSELFDLKVPHLYGVGNERQFNTWFAINLLEEIDVPGEYYIDSDRKKIYFYPSTRPEAIKSIQISTFEDPMLSFKNASFITFEGIIFENSRGMGVYIEEGESITIKNSVFRNLGTVAITIGKGIEKDTLGQHSITGTPASDLIGSLYTHLYKNPLFNRQGGKNHLIESCDIYNMGAGGIILGGGDRKTLTPANNTVSNCHIYQYNRLDRTYKSAVNIDGVGNVIRHSLIHDAPGNAIYLLGNNHVIEYNEIHHVMMDGDDQSAFYLGRDPSAFNNIVRYNYFHQIGISPTTHSTWTIYYDDGASGSIAYGNVFNQAGKAGVFLIGGGKYNKVFNNVFVNNNLVFHIDDRNNGWAKAVLDSGGIFEERLSLVNISQPPYSAFYPELKNYWNDHPELPSNEIKRNIFFNNKKLVDREFETTTWQDNWEATQNPGFLDYDNGNFNFSENAEVFNAIPNFEDVPFNRMGLQENSFRNTSVGKDGRIVPLPPAKNN</sequence>
<keyword evidence="4" id="KW-1185">Reference proteome</keyword>
<dbReference type="SUPFAM" id="SSF51126">
    <property type="entry name" value="Pectin lyase-like"/>
    <property type="match status" value="1"/>
</dbReference>
<dbReference type="EMBL" id="FOKK01000007">
    <property type="protein sequence ID" value="SFB32653.1"/>
    <property type="molecule type" value="Genomic_DNA"/>
</dbReference>
<dbReference type="RefSeq" id="WP_092897393.1">
    <property type="nucleotide sequence ID" value="NZ_FOKK01000007.1"/>
</dbReference>
<protein>
    <submittedName>
        <fullName evidence="3">Right handed beta helix region</fullName>
    </submittedName>
</protein>
<reference evidence="3 4" key="1">
    <citation type="submission" date="2016-10" db="EMBL/GenBank/DDBJ databases">
        <authorList>
            <person name="de Groot N.N."/>
        </authorList>
    </citation>
    <scope>NUCLEOTIDE SEQUENCE [LARGE SCALE GENOMIC DNA]</scope>
    <source>
        <strain evidence="3 4">DSM 23399</strain>
    </source>
</reference>
<dbReference type="STRING" id="237018.SAMN04489723_107163"/>
<accession>A0A1I1A8B7</accession>
<dbReference type="InterPro" id="IPR011050">
    <property type="entry name" value="Pectin_lyase_fold/virulence"/>
</dbReference>
<organism evidence="3 4">
    <name type="scientific">Algoriphagus aquimarinus</name>
    <dbReference type="NCBI Taxonomy" id="237018"/>
    <lineage>
        <taxon>Bacteria</taxon>
        <taxon>Pseudomonadati</taxon>
        <taxon>Bacteroidota</taxon>
        <taxon>Cytophagia</taxon>
        <taxon>Cytophagales</taxon>
        <taxon>Cyclobacteriaceae</taxon>
        <taxon>Algoriphagus</taxon>
    </lineage>
</organism>
<name>A0A1I1A8B7_9BACT</name>
<dbReference type="PANTHER" id="PTHR36453">
    <property type="entry name" value="SECRETED PROTEIN-RELATED"/>
    <property type="match status" value="1"/>
</dbReference>
<dbReference type="InterPro" id="IPR006626">
    <property type="entry name" value="PbH1"/>
</dbReference>
<dbReference type="PANTHER" id="PTHR36453:SF1">
    <property type="entry name" value="RIGHT HANDED BETA HELIX DOMAIN-CONTAINING PROTEIN"/>
    <property type="match status" value="1"/>
</dbReference>
<feature type="domain" description="Right handed beta helix" evidence="2">
    <location>
        <begin position="463"/>
        <end position="599"/>
    </location>
</feature>
<evidence type="ECO:0000259" key="2">
    <source>
        <dbReference type="Pfam" id="PF13229"/>
    </source>
</evidence>
<keyword evidence="1" id="KW-0732">Signal</keyword>
<dbReference type="AlphaFoldDB" id="A0A1I1A8B7"/>
<feature type="chain" id="PRO_5011480972" evidence="1">
    <location>
        <begin position="26"/>
        <end position="741"/>
    </location>
</feature>
<dbReference type="Gene3D" id="2.160.20.10">
    <property type="entry name" value="Single-stranded right-handed beta-helix, Pectin lyase-like"/>
    <property type="match status" value="3"/>
</dbReference>
<evidence type="ECO:0000313" key="3">
    <source>
        <dbReference type="EMBL" id="SFB32653.1"/>
    </source>
</evidence>
<evidence type="ECO:0000313" key="4">
    <source>
        <dbReference type="Proteomes" id="UP000198790"/>
    </source>
</evidence>
<dbReference type="SMART" id="SM00710">
    <property type="entry name" value="PbH1"/>
    <property type="match status" value="6"/>
</dbReference>
<evidence type="ECO:0000256" key="1">
    <source>
        <dbReference type="SAM" id="SignalP"/>
    </source>
</evidence>
<dbReference type="OrthoDB" id="9763537at2"/>
<dbReference type="InterPro" id="IPR039448">
    <property type="entry name" value="Beta_helix"/>
</dbReference>
<feature type="signal peptide" evidence="1">
    <location>
        <begin position="1"/>
        <end position="25"/>
    </location>
</feature>
<dbReference type="InterPro" id="IPR012334">
    <property type="entry name" value="Pectin_lyas_fold"/>
</dbReference>
<gene>
    <name evidence="3" type="ORF">SAMN04489723_107163</name>
</gene>
<dbReference type="Proteomes" id="UP000198790">
    <property type="component" value="Unassembled WGS sequence"/>
</dbReference>
<dbReference type="Pfam" id="PF13229">
    <property type="entry name" value="Beta_helix"/>
    <property type="match status" value="1"/>
</dbReference>